<dbReference type="EMBL" id="JABBNB010000001">
    <property type="protein sequence ID" value="NMN99871.1"/>
    <property type="molecule type" value="Genomic_DNA"/>
</dbReference>
<dbReference type="AlphaFoldDB" id="A0A848KNR5"/>
<reference evidence="1 2" key="1">
    <citation type="submission" date="2020-04" db="EMBL/GenBank/DDBJ databases">
        <title>Gordonia sp. nov. TBRC 11910.</title>
        <authorList>
            <person name="Suriyachadkun C."/>
        </authorList>
    </citation>
    <scope>NUCLEOTIDE SEQUENCE [LARGE SCALE GENOMIC DNA]</scope>
    <source>
        <strain evidence="1 2">TBRC 11910</strain>
    </source>
</reference>
<dbReference type="Proteomes" id="UP000550729">
    <property type="component" value="Unassembled WGS sequence"/>
</dbReference>
<comment type="caution">
    <text evidence="1">The sequence shown here is derived from an EMBL/GenBank/DDBJ whole genome shotgun (WGS) entry which is preliminary data.</text>
</comment>
<organism evidence="1 2">
    <name type="scientific">Gordonia asplenii</name>
    <dbReference type="NCBI Taxonomy" id="2725283"/>
    <lineage>
        <taxon>Bacteria</taxon>
        <taxon>Bacillati</taxon>
        <taxon>Actinomycetota</taxon>
        <taxon>Actinomycetes</taxon>
        <taxon>Mycobacteriales</taxon>
        <taxon>Gordoniaceae</taxon>
        <taxon>Gordonia</taxon>
    </lineage>
</organism>
<evidence type="ECO:0000313" key="2">
    <source>
        <dbReference type="Proteomes" id="UP000550729"/>
    </source>
</evidence>
<sequence>MIDDGWSSFIDVPEWKSRTAAPLRGLSLDKRMCACEIFVLDDIIGPLLTGTATLPGPNDEGVA</sequence>
<gene>
    <name evidence="1" type="ORF">HH308_01410</name>
</gene>
<evidence type="ECO:0000313" key="1">
    <source>
        <dbReference type="EMBL" id="NMN99871.1"/>
    </source>
</evidence>
<accession>A0A848KNR5</accession>
<name>A0A848KNR5_9ACTN</name>
<proteinExistence type="predicted"/>
<dbReference type="RefSeq" id="WP_170192357.1">
    <property type="nucleotide sequence ID" value="NZ_JABBNB010000001.1"/>
</dbReference>
<protein>
    <submittedName>
        <fullName evidence="1">Uncharacterized protein</fullName>
    </submittedName>
</protein>
<keyword evidence="2" id="KW-1185">Reference proteome</keyword>